<evidence type="ECO:0000313" key="1">
    <source>
        <dbReference type="EMBL" id="SCD19442.1"/>
    </source>
</evidence>
<dbReference type="KEGG" id="psac:PSM36_0612"/>
<evidence type="ECO:0000313" key="2">
    <source>
        <dbReference type="Proteomes" id="UP000187464"/>
    </source>
</evidence>
<name>A0A1R3T055_9BACT</name>
<reference evidence="1 2" key="1">
    <citation type="submission" date="2016-08" db="EMBL/GenBank/DDBJ databases">
        <authorList>
            <person name="Seilhamer J.J."/>
        </authorList>
    </citation>
    <scope>NUCLEOTIDE SEQUENCE [LARGE SCALE GENOMIC DNA]</scope>
    <source>
        <strain evidence="1">M3/6</strain>
    </source>
</reference>
<sequence length="46" mass="5404">MHSKEKLFSPFICYLYLLRSLEADGSNKKLFYFCRTGQDNANNPDK</sequence>
<dbReference type="Proteomes" id="UP000187464">
    <property type="component" value="Chromosome I"/>
</dbReference>
<proteinExistence type="predicted"/>
<dbReference type="STRING" id="1642647.PSM36_0612"/>
<dbReference type="EMBL" id="LT605205">
    <property type="protein sequence ID" value="SCD19442.1"/>
    <property type="molecule type" value="Genomic_DNA"/>
</dbReference>
<protein>
    <submittedName>
        <fullName evidence="1">Uncharacterized protein</fullName>
    </submittedName>
</protein>
<accession>A0A1R3T055</accession>
<gene>
    <name evidence="1" type="ORF">PSM36_0612</name>
</gene>
<keyword evidence="2" id="KW-1185">Reference proteome</keyword>
<dbReference type="AlphaFoldDB" id="A0A1R3T055"/>
<organism evidence="1 2">
    <name type="scientific">Proteiniphilum saccharofermentans</name>
    <dbReference type="NCBI Taxonomy" id="1642647"/>
    <lineage>
        <taxon>Bacteria</taxon>
        <taxon>Pseudomonadati</taxon>
        <taxon>Bacteroidota</taxon>
        <taxon>Bacteroidia</taxon>
        <taxon>Bacteroidales</taxon>
        <taxon>Dysgonomonadaceae</taxon>
        <taxon>Proteiniphilum</taxon>
    </lineage>
</organism>